<keyword evidence="5" id="KW-0460">Magnesium</keyword>
<evidence type="ECO:0000256" key="6">
    <source>
        <dbReference type="RuleBase" id="RU004466"/>
    </source>
</evidence>
<dbReference type="SFLD" id="SFLDS00005">
    <property type="entry name" value="Isoprenoid_Synthase_Type_I"/>
    <property type="match status" value="1"/>
</dbReference>
<dbReference type="PANTHER" id="PTHR12001">
    <property type="entry name" value="GERANYLGERANYL PYROPHOSPHATE SYNTHASE"/>
    <property type="match status" value="1"/>
</dbReference>
<accession>A0A2M6YFC6</accession>
<evidence type="ECO:0000313" key="8">
    <source>
        <dbReference type="Proteomes" id="UP000231669"/>
    </source>
</evidence>
<dbReference type="Proteomes" id="UP000231669">
    <property type="component" value="Unassembled WGS sequence"/>
</dbReference>
<evidence type="ECO:0000256" key="5">
    <source>
        <dbReference type="ARBA" id="ARBA00022842"/>
    </source>
</evidence>
<evidence type="ECO:0000256" key="2">
    <source>
        <dbReference type="ARBA" id="ARBA00006706"/>
    </source>
</evidence>
<dbReference type="InterPro" id="IPR008949">
    <property type="entry name" value="Isoprenoid_synthase_dom_sf"/>
</dbReference>
<comment type="cofactor">
    <cofactor evidence="1">
        <name>Mg(2+)</name>
        <dbReference type="ChEBI" id="CHEBI:18420"/>
    </cofactor>
</comment>
<organism evidence="7 8">
    <name type="scientific">Candidatus Woesebacteria bacterium CG07_land_8_20_14_0_80_44_9</name>
    <dbReference type="NCBI Taxonomy" id="1975058"/>
    <lineage>
        <taxon>Bacteria</taxon>
        <taxon>Candidatus Woeseibacteriota</taxon>
    </lineage>
</organism>
<dbReference type="PROSITE" id="PS00723">
    <property type="entry name" value="POLYPRENYL_SYNTHASE_1"/>
    <property type="match status" value="1"/>
</dbReference>
<dbReference type="CDD" id="cd00685">
    <property type="entry name" value="Trans_IPPS_HT"/>
    <property type="match status" value="1"/>
</dbReference>
<evidence type="ECO:0008006" key="9">
    <source>
        <dbReference type="Google" id="ProtNLM"/>
    </source>
</evidence>
<keyword evidence="4" id="KW-0479">Metal-binding</keyword>
<gene>
    <name evidence="7" type="ORF">COT08_00210</name>
</gene>
<evidence type="ECO:0000256" key="4">
    <source>
        <dbReference type="ARBA" id="ARBA00022723"/>
    </source>
</evidence>
<evidence type="ECO:0000256" key="1">
    <source>
        <dbReference type="ARBA" id="ARBA00001946"/>
    </source>
</evidence>
<proteinExistence type="inferred from homology"/>
<evidence type="ECO:0000313" key="7">
    <source>
        <dbReference type="EMBL" id="PIU28831.1"/>
    </source>
</evidence>
<dbReference type="Pfam" id="PF00348">
    <property type="entry name" value="polyprenyl_synt"/>
    <property type="match status" value="1"/>
</dbReference>
<dbReference type="InterPro" id="IPR033749">
    <property type="entry name" value="Polyprenyl_synt_CS"/>
</dbReference>
<dbReference type="GO" id="GO:0008299">
    <property type="term" value="P:isoprenoid biosynthetic process"/>
    <property type="evidence" value="ECO:0007669"/>
    <property type="project" value="InterPro"/>
</dbReference>
<dbReference type="Gene3D" id="1.10.600.10">
    <property type="entry name" value="Farnesyl Diphosphate Synthase"/>
    <property type="match status" value="1"/>
</dbReference>
<comment type="similarity">
    <text evidence="2 6">Belongs to the FPP/GGPP synthase family.</text>
</comment>
<evidence type="ECO:0000256" key="3">
    <source>
        <dbReference type="ARBA" id="ARBA00022679"/>
    </source>
</evidence>
<dbReference type="PANTHER" id="PTHR12001:SF85">
    <property type="entry name" value="SHORT CHAIN ISOPRENYL DIPHOSPHATE SYNTHASE"/>
    <property type="match status" value="1"/>
</dbReference>
<dbReference type="PROSITE" id="PS00444">
    <property type="entry name" value="POLYPRENYL_SYNTHASE_2"/>
    <property type="match status" value="1"/>
</dbReference>
<dbReference type="GO" id="GO:0004659">
    <property type="term" value="F:prenyltransferase activity"/>
    <property type="evidence" value="ECO:0007669"/>
    <property type="project" value="InterPro"/>
</dbReference>
<sequence>MPNPILEKYKKLVWPEIKKYLKDPVYPPQFRLPSKFTREVKLYWKINKIYPERKGKYLRPTLLILTCKAMGGKIKEAVKAAAAMQVSEEWILIHDDIEDKSLIRRGSPALHKLYGNELALNAGDVLQIIMWKILNDLGLKKISEEFSVMLLRTTLGQGVEQIWTNQKNKTISNREYFFVADSKSGYYSIAGPMRLGAIIAGVTLSQIEKITKFGLHLGRCFQLTDDILDYDQDKKEGKVTLANTKGINFARRLAKEEKQKADRIFDKELGFLAHEPARSELKEIIDFILERKY</sequence>
<keyword evidence="3 6" id="KW-0808">Transferase</keyword>
<reference evidence="8" key="1">
    <citation type="submission" date="2017-09" db="EMBL/GenBank/DDBJ databases">
        <title>Depth-based differentiation of microbial function through sediment-hosted aquifers and enrichment of novel symbionts in the deep terrestrial subsurface.</title>
        <authorList>
            <person name="Probst A.J."/>
            <person name="Ladd B."/>
            <person name="Jarett J.K."/>
            <person name="Geller-Mcgrath D.E."/>
            <person name="Sieber C.M.K."/>
            <person name="Emerson J.B."/>
            <person name="Anantharaman K."/>
            <person name="Thomas B.C."/>
            <person name="Malmstrom R."/>
            <person name="Stieglmeier M."/>
            <person name="Klingl A."/>
            <person name="Woyke T."/>
            <person name="Ryan C.M."/>
            <person name="Banfield J.F."/>
        </authorList>
    </citation>
    <scope>NUCLEOTIDE SEQUENCE [LARGE SCALE GENOMIC DNA]</scope>
</reference>
<dbReference type="AlphaFoldDB" id="A0A2M6YFC6"/>
<protein>
    <recommendedName>
        <fullName evidence="9">Polyprenyl synthetase family protein</fullName>
    </recommendedName>
</protein>
<comment type="caution">
    <text evidence="7">The sequence shown here is derived from an EMBL/GenBank/DDBJ whole genome shotgun (WGS) entry which is preliminary data.</text>
</comment>
<dbReference type="InterPro" id="IPR000092">
    <property type="entry name" value="Polyprenyl_synt"/>
</dbReference>
<dbReference type="EMBL" id="PEXE01000005">
    <property type="protein sequence ID" value="PIU28831.1"/>
    <property type="molecule type" value="Genomic_DNA"/>
</dbReference>
<dbReference type="SUPFAM" id="SSF48576">
    <property type="entry name" value="Terpenoid synthases"/>
    <property type="match status" value="1"/>
</dbReference>
<name>A0A2M6YFC6_9BACT</name>
<dbReference type="GO" id="GO:0046872">
    <property type="term" value="F:metal ion binding"/>
    <property type="evidence" value="ECO:0007669"/>
    <property type="project" value="UniProtKB-KW"/>
</dbReference>